<dbReference type="EMBL" id="MU128977">
    <property type="protein sequence ID" value="KAF9513099.1"/>
    <property type="molecule type" value="Genomic_DNA"/>
</dbReference>
<dbReference type="Proteomes" id="UP000886523">
    <property type="component" value="Unassembled WGS sequence"/>
</dbReference>
<dbReference type="AlphaFoldDB" id="A0A9P6DVW3"/>
<keyword evidence="3" id="KW-1185">Reference proteome</keyword>
<evidence type="ECO:0000256" key="1">
    <source>
        <dbReference type="SAM" id="MobiDB-lite"/>
    </source>
</evidence>
<feature type="region of interest" description="Disordered" evidence="1">
    <location>
        <begin position="324"/>
        <end position="345"/>
    </location>
</feature>
<feature type="region of interest" description="Disordered" evidence="1">
    <location>
        <begin position="568"/>
        <end position="648"/>
    </location>
</feature>
<evidence type="ECO:0000313" key="3">
    <source>
        <dbReference type="Proteomes" id="UP000886523"/>
    </source>
</evidence>
<feature type="compositionally biased region" description="Basic and acidic residues" evidence="1">
    <location>
        <begin position="568"/>
        <end position="604"/>
    </location>
</feature>
<feature type="compositionally biased region" description="Low complexity" evidence="1">
    <location>
        <begin position="220"/>
        <end position="234"/>
    </location>
</feature>
<feature type="region of interest" description="Disordered" evidence="1">
    <location>
        <begin position="156"/>
        <end position="183"/>
    </location>
</feature>
<organism evidence="2 3">
    <name type="scientific">Hydnum rufescens UP504</name>
    <dbReference type="NCBI Taxonomy" id="1448309"/>
    <lineage>
        <taxon>Eukaryota</taxon>
        <taxon>Fungi</taxon>
        <taxon>Dikarya</taxon>
        <taxon>Basidiomycota</taxon>
        <taxon>Agaricomycotina</taxon>
        <taxon>Agaricomycetes</taxon>
        <taxon>Cantharellales</taxon>
        <taxon>Hydnaceae</taxon>
        <taxon>Hydnum</taxon>
    </lineage>
</organism>
<feature type="region of interest" description="Disordered" evidence="1">
    <location>
        <begin position="357"/>
        <end position="427"/>
    </location>
</feature>
<evidence type="ECO:0000313" key="2">
    <source>
        <dbReference type="EMBL" id="KAF9513099.1"/>
    </source>
</evidence>
<comment type="caution">
    <text evidence="2">The sequence shown here is derived from an EMBL/GenBank/DDBJ whole genome shotgun (WGS) entry which is preliminary data.</text>
</comment>
<feature type="region of interest" description="Disordered" evidence="1">
    <location>
        <begin position="199"/>
        <end position="255"/>
    </location>
</feature>
<gene>
    <name evidence="2" type="ORF">BS47DRAFT_1362661</name>
</gene>
<feature type="compositionally biased region" description="Low complexity" evidence="1">
    <location>
        <begin position="376"/>
        <end position="401"/>
    </location>
</feature>
<feature type="compositionally biased region" description="Pro residues" evidence="1">
    <location>
        <begin position="402"/>
        <end position="424"/>
    </location>
</feature>
<feature type="compositionally biased region" description="Polar residues" evidence="1">
    <location>
        <begin position="289"/>
        <end position="306"/>
    </location>
</feature>
<feature type="compositionally biased region" description="Polar residues" evidence="1">
    <location>
        <begin position="235"/>
        <end position="245"/>
    </location>
</feature>
<protein>
    <submittedName>
        <fullName evidence="2">Uncharacterized protein</fullName>
    </submittedName>
</protein>
<feature type="region of interest" description="Disordered" evidence="1">
    <location>
        <begin position="282"/>
        <end position="310"/>
    </location>
</feature>
<name>A0A9P6DVW3_9AGAM</name>
<proteinExistence type="predicted"/>
<accession>A0A9P6DVW3</accession>
<feature type="compositionally biased region" description="Polar residues" evidence="1">
    <location>
        <begin position="199"/>
        <end position="208"/>
    </location>
</feature>
<reference evidence="2" key="1">
    <citation type="journal article" date="2020" name="Nat. Commun.">
        <title>Large-scale genome sequencing of mycorrhizal fungi provides insights into the early evolution of symbiotic traits.</title>
        <authorList>
            <person name="Miyauchi S."/>
            <person name="Kiss E."/>
            <person name="Kuo A."/>
            <person name="Drula E."/>
            <person name="Kohler A."/>
            <person name="Sanchez-Garcia M."/>
            <person name="Morin E."/>
            <person name="Andreopoulos B."/>
            <person name="Barry K.W."/>
            <person name="Bonito G."/>
            <person name="Buee M."/>
            <person name="Carver A."/>
            <person name="Chen C."/>
            <person name="Cichocki N."/>
            <person name="Clum A."/>
            <person name="Culley D."/>
            <person name="Crous P.W."/>
            <person name="Fauchery L."/>
            <person name="Girlanda M."/>
            <person name="Hayes R.D."/>
            <person name="Keri Z."/>
            <person name="LaButti K."/>
            <person name="Lipzen A."/>
            <person name="Lombard V."/>
            <person name="Magnuson J."/>
            <person name="Maillard F."/>
            <person name="Murat C."/>
            <person name="Nolan M."/>
            <person name="Ohm R.A."/>
            <person name="Pangilinan J."/>
            <person name="Pereira M.F."/>
            <person name="Perotto S."/>
            <person name="Peter M."/>
            <person name="Pfister S."/>
            <person name="Riley R."/>
            <person name="Sitrit Y."/>
            <person name="Stielow J.B."/>
            <person name="Szollosi G."/>
            <person name="Zifcakova L."/>
            <person name="Stursova M."/>
            <person name="Spatafora J.W."/>
            <person name="Tedersoo L."/>
            <person name="Vaario L.M."/>
            <person name="Yamada A."/>
            <person name="Yan M."/>
            <person name="Wang P."/>
            <person name="Xu J."/>
            <person name="Bruns T."/>
            <person name="Baldrian P."/>
            <person name="Vilgalys R."/>
            <person name="Dunand C."/>
            <person name="Henrissat B."/>
            <person name="Grigoriev I.V."/>
            <person name="Hibbett D."/>
            <person name="Nagy L.G."/>
            <person name="Martin F.M."/>
        </authorList>
    </citation>
    <scope>NUCLEOTIDE SEQUENCE</scope>
    <source>
        <strain evidence="2">UP504</strain>
    </source>
</reference>
<sequence length="665" mass="71870">MAVSPLSTLTCKRCLPPHSPAPLHAMSINIPSPRLRLSLSRNSLVSIGAVSPTNITSFGHNYSHDLSAEEQLSQDPFTNDYAKYHQPDQATSYPCSTTPARKAPQVCRPDLSPRVELGSSHISRYAVQGGSDASGSSMADSDTYVFGYAGSDEVYDVVPSNEEDPDLTSVLTPDYSRPTTSQSFNSDWIRDRFEMVTPESRSFSNTLRDQGADAPEWEDLSSLNNDYSSSSELDPTTTAATSQSLPADEDSLPEHDECAMSFGESLPISGVNTVISTAEATSVVEEPDVTSSDSSSLPRDGQSSTFPRRLSRLVSRRVNAVLGSGRRAESQVGAGPAVPELAPTRRRRYTLSIEVEVDVPSDEPHHRPPPPPLSPLPLSADSQAQAQTQAPLFRSSSSSSVPTPPAAAAPALPPPPPPLPPLPHPSHRHLPCTSNVNGTLWRDSCVKSDAGRLPPSCPANGTDSTDCVEPPEKAIYDKAPPHSITPPVYICFKDPVTYPPSSTSWNPPPTTLCIPGFQISGICEGGWILKKSNSVAGHSIMLYSVGFFFLSLKVTAWSMGHGVERVPREHEKQIGSLEEDGRVKEQQGGGEEMRNRRPWEKGGGEFEGWNSGNAGNAGMLERQSKKKGGDRSGVRTTTRKHGPELTTESDRIDRIDRIDKIFRTV</sequence>